<dbReference type="GO" id="GO:0019239">
    <property type="term" value="F:deaminase activity"/>
    <property type="evidence" value="ECO:0007669"/>
    <property type="project" value="TreeGrafter"/>
</dbReference>
<dbReference type="SUPFAM" id="SSF55298">
    <property type="entry name" value="YjgF-like"/>
    <property type="match status" value="1"/>
</dbReference>
<keyword evidence="4" id="KW-1185">Reference proteome</keyword>
<dbReference type="GO" id="GO:0005829">
    <property type="term" value="C:cytosol"/>
    <property type="evidence" value="ECO:0007669"/>
    <property type="project" value="TreeGrafter"/>
</dbReference>
<dbReference type="InterPro" id="IPR035959">
    <property type="entry name" value="RutC-like_sf"/>
</dbReference>
<keyword evidence="2" id="KW-0732">Signal</keyword>
<evidence type="ECO:0000256" key="2">
    <source>
        <dbReference type="SAM" id="SignalP"/>
    </source>
</evidence>
<feature type="signal peptide" evidence="2">
    <location>
        <begin position="1"/>
        <end position="29"/>
    </location>
</feature>
<reference evidence="4" key="1">
    <citation type="submission" date="2016-10" db="EMBL/GenBank/DDBJ databases">
        <authorList>
            <person name="Varghese N."/>
            <person name="Submissions S."/>
        </authorList>
    </citation>
    <scope>NUCLEOTIDE SEQUENCE [LARGE SCALE GENOMIC DNA]</scope>
    <source>
        <strain evidence="4">Gh-67</strain>
    </source>
</reference>
<dbReference type="CDD" id="cd00448">
    <property type="entry name" value="YjgF_YER057c_UK114_family"/>
    <property type="match status" value="1"/>
</dbReference>
<dbReference type="PANTHER" id="PTHR11803:SF58">
    <property type="entry name" value="PROTEIN HMF1-RELATED"/>
    <property type="match status" value="1"/>
</dbReference>
<feature type="chain" id="PRO_5011483723" evidence="2">
    <location>
        <begin position="30"/>
        <end position="167"/>
    </location>
</feature>
<protein>
    <submittedName>
        <fullName evidence="3">Enamine deaminase RidA, house cleaning of reactive enamine intermediates, YjgF/YER057c/UK114 family</fullName>
    </submittedName>
</protein>
<evidence type="ECO:0000313" key="4">
    <source>
        <dbReference type="Proteomes" id="UP000199705"/>
    </source>
</evidence>
<sequence length="167" mass="18441">MVKFVQTNNHLMKKILYLILFCTSSACFAQEANKDVTFLNPSTVGKPFGYSHAVIVDLGKNKMVIMSGQVGLDQAGKLAGKGDLASQTEQVFTNIKNIVEAAGGTMNDLVELNYYIIDASQVQVVRNIRDRYVDTKQPPVSTLVQVSKLFRDDILIEIKATAVIKKK</sequence>
<evidence type="ECO:0000256" key="1">
    <source>
        <dbReference type="ARBA" id="ARBA00010552"/>
    </source>
</evidence>
<accession>A0A1G7PTX5</accession>
<gene>
    <name evidence="3" type="ORF">SAMN05192573_101672</name>
</gene>
<organism evidence="3 4">
    <name type="scientific">Mucilaginibacter gossypii</name>
    <dbReference type="NCBI Taxonomy" id="551996"/>
    <lineage>
        <taxon>Bacteria</taxon>
        <taxon>Pseudomonadati</taxon>
        <taxon>Bacteroidota</taxon>
        <taxon>Sphingobacteriia</taxon>
        <taxon>Sphingobacteriales</taxon>
        <taxon>Sphingobacteriaceae</taxon>
        <taxon>Mucilaginibacter</taxon>
    </lineage>
</organism>
<dbReference type="Pfam" id="PF01042">
    <property type="entry name" value="Ribonuc_L-PSP"/>
    <property type="match status" value="1"/>
</dbReference>
<dbReference type="Proteomes" id="UP000199705">
    <property type="component" value="Unassembled WGS sequence"/>
</dbReference>
<dbReference type="InterPro" id="IPR006175">
    <property type="entry name" value="YjgF/YER057c/UK114"/>
</dbReference>
<comment type="similarity">
    <text evidence="1">Belongs to the RutC family.</text>
</comment>
<dbReference type="AlphaFoldDB" id="A0A1G7PTX5"/>
<dbReference type="STRING" id="551996.SAMN05192573_101672"/>
<name>A0A1G7PTX5_9SPHI</name>
<dbReference type="EMBL" id="FNCG01000001">
    <property type="protein sequence ID" value="SDF89767.1"/>
    <property type="molecule type" value="Genomic_DNA"/>
</dbReference>
<proteinExistence type="inferred from homology"/>
<dbReference type="Gene3D" id="3.30.1330.40">
    <property type="entry name" value="RutC-like"/>
    <property type="match status" value="1"/>
</dbReference>
<evidence type="ECO:0000313" key="3">
    <source>
        <dbReference type="EMBL" id="SDF89767.1"/>
    </source>
</evidence>
<dbReference type="PANTHER" id="PTHR11803">
    <property type="entry name" value="2-IMINOBUTANOATE/2-IMINOPROPANOATE DEAMINASE RIDA"/>
    <property type="match status" value="1"/>
</dbReference>
<dbReference type="PROSITE" id="PS51257">
    <property type="entry name" value="PROKAR_LIPOPROTEIN"/>
    <property type="match status" value="1"/>
</dbReference>